<evidence type="ECO:0000313" key="3">
    <source>
        <dbReference type="Proteomes" id="UP001321018"/>
    </source>
</evidence>
<dbReference type="Gene3D" id="2.160.20.10">
    <property type="entry name" value="Single-stranded right-handed beta-helix, Pectin lyase-like"/>
    <property type="match status" value="2"/>
</dbReference>
<reference evidence="2" key="1">
    <citation type="submission" date="2022-09" db="EMBL/GenBank/DDBJ databases">
        <title>Enrichment on poylsaccharides allowed isolation of novel metabolic and taxonomic groups of Haloarchaea.</title>
        <authorList>
            <person name="Sorokin D.Y."/>
            <person name="Elcheninov A.G."/>
            <person name="Khizhniak T.V."/>
            <person name="Kolganova T.V."/>
            <person name="Kublanov I.V."/>
        </authorList>
    </citation>
    <scope>NUCLEOTIDE SEQUENCE</scope>
    <source>
        <strain evidence="2">AArc-xg1-1</strain>
    </source>
</reference>
<feature type="region of interest" description="Disordered" evidence="1">
    <location>
        <begin position="1"/>
        <end position="30"/>
    </location>
</feature>
<dbReference type="EMBL" id="JAOPKA010000012">
    <property type="protein sequence ID" value="MCU4743018.1"/>
    <property type="molecule type" value="Genomic_DNA"/>
</dbReference>
<dbReference type="AlphaFoldDB" id="A0AAP3E2W5"/>
<proteinExistence type="predicted"/>
<accession>A0AAP3E2W5</accession>
<organism evidence="2 3">
    <name type="scientific">Natronoglomus mannanivorans</name>
    <dbReference type="NCBI Taxonomy" id="2979990"/>
    <lineage>
        <taxon>Archaea</taxon>
        <taxon>Methanobacteriati</taxon>
        <taxon>Methanobacteriota</taxon>
        <taxon>Stenosarchaea group</taxon>
        <taxon>Halobacteria</taxon>
        <taxon>Halobacteriales</taxon>
        <taxon>Natrialbaceae</taxon>
        <taxon>Natronoglomus</taxon>
    </lineage>
</organism>
<dbReference type="InterPro" id="IPR006311">
    <property type="entry name" value="TAT_signal"/>
</dbReference>
<evidence type="ECO:0000313" key="2">
    <source>
        <dbReference type="EMBL" id="MCU4743018.1"/>
    </source>
</evidence>
<sequence length="496" mass="52660">MPRKSHVTDSQSNRDRGESRRRSQTPNRRQFLRGAAGAAAVTAGFGLSSGVSGAAVGSDPEYDVVLDIVDDLGADPTGEEPINDALAEAVEYDSVKVVFPDGEYLIENGPGGDGFARWDFGTGEEEGRVGDLALVGDGNVTLTPPDGGRHNVLTLWGRDLRIENFTVDQTAHDTSTGITAVAEDRLLVRDVHYDGKVTGDYVEVPAPGDERIPDDPHCLIPGILEEDGTGLIENVRAPDGVEPFSRKGAVWVNFLHAGDLLFNRCEFSNFADNAIYGSPPGQGPPLGGGGSVRVENCYFENNNVSAIRLGTPGSYAKNCTVVTEAGEIPATPWGAITSRAGWVWYEFDGSFENVDVVHDHPAGQGILDHSDGTQDVALEVKNCRFELNNDGATAIRFSDPSVERLSAKNVSVTGEAGDGTALVLGNAEIDVKNCCVSQTGENRDGISLSNATGSIRNVSIDVTGQAIVADDDSDVTVRNLHERGNCPSARSQHSLQ</sequence>
<dbReference type="PROSITE" id="PS51318">
    <property type="entry name" value="TAT"/>
    <property type="match status" value="1"/>
</dbReference>
<name>A0AAP3E2W5_9EURY</name>
<gene>
    <name evidence="2" type="ORF">OB960_16655</name>
</gene>
<evidence type="ECO:0000256" key="1">
    <source>
        <dbReference type="SAM" id="MobiDB-lite"/>
    </source>
</evidence>
<dbReference type="Proteomes" id="UP001321018">
    <property type="component" value="Unassembled WGS sequence"/>
</dbReference>
<evidence type="ECO:0008006" key="4">
    <source>
        <dbReference type="Google" id="ProtNLM"/>
    </source>
</evidence>
<dbReference type="RefSeq" id="WP_338004836.1">
    <property type="nucleotide sequence ID" value="NZ_JAOPKA010000012.1"/>
</dbReference>
<dbReference type="InterPro" id="IPR011050">
    <property type="entry name" value="Pectin_lyase_fold/virulence"/>
</dbReference>
<protein>
    <recommendedName>
        <fullName evidence="4">Right handed beta helix region</fullName>
    </recommendedName>
</protein>
<comment type="caution">
    <text evidence="2">The sequence shown here is derived from an EMBL/GenBank/DDBJ whole genome shotgun (WGS) entry which is preliminary data.</text>
</comment>
<dbReference type="SUPFAM" id="SSF51126">
    <property type="entry name" value="Pectin lyase-like"/>
    <property type="match status" value="1"/>
</dbReference>
<feature type="compositionally biased region" description="Basic and acidic residues" evidence="1">
    <location>
        <begin position="12"/>
        <end position="21"/>
    </location>
</feature>
<dbReference type="InterPro" id="IPR012334">
    <property type="entry name" value="Pectin_lyas_fold"/>
</dbReference>